<accession>A0ABZ2UYX4</accession>
<dbReference type="Pfam" id="PF01339">
    <property type="entry name" value="CheB_methylest"/>
    <property type="match status" value="1"/>
</dbReference>
<keyword evidence="6" id="KW-1185">Reference proteome</keyword>
<evidence type="ECO:0000256" key="1">
    <source>
        <dbReference type="ARBA" id="ARBA00022801"/>
    </source>
</evidence>
<evidence type="ECO:0000256" key="3">
    <source>
        <dbReference type="ARBA" id="ARBA00048267"/>
    </source>
</evidence>
<comment type="catalytic activity">
    <reaction evidence="3">
        <text>[protein]-L-glutamate 5-O-methyl ester + H2O = L-glutamyl-[protein] + methanol + H(+)</text>
        <dbReference type="Rhea" id="RHEA:23236"/>
        <dbReference type="Rhea" id="RHEA-COMP:10208"/>
        <dbReference type="Rhea" id="RHEA-COMP:10311"/>
        <dbReference type="ChEBI" id="CHEBI:15377"/>
        <dbReference type="ChEBI" id="CHEBI:15378"/>
        <dbReference type="ChEBI" id="CHEBI:17790"/>
        <dbReference type="ChEBI" id="CHEBI:29973"/>
        <dbReference type="ChEBI" id="CHEBI:82795"/>
        <dbReference type="EC" id="3.1.1.61"/>
    </reaction>
</comment>
<dbReference type="RefSeq" id="WP_353933021.1">
    <property type="nucleotide sequence ID" value="NZ_CP150886.1"/>
</dbReference>
<feature type="domain" description="CheB-type methylesterase" evidence="4">
    <location>
        <begin position="149"/>
        <end position="222"/>
    </location>
</feature>
<sequence>MNLESSTQIEPATKILCIGASTYNTGTPQVISQALQETNLLNDWAIIWAVHDYFVIPKKENCINDIINYNFHEIKEHLIFVDENFNYLIQKGYLYILPDSYWVNAYPEKRIISRIIIDKNILMIEASNSEEIYQEEFDYVDNIENPNGIDNLPCIDKIMIQLADNHTGKIAGLLLAGLGKDGAKGMLAINRKGGKTAVQNPEECKHDRRNNTYSMPITAITEAKNEGRSHEIITLNIQKQANTNDIKTLTEWLEFIKNN</sequence>
<proteinExistence type="predicted"/>
<evidence type="ECO:0000256" key="2">
    <source>
        <dbReference type="ARBA" id="ARBA00039140"/>
    </source>
</evidence>
<dbReference type="EC" id="3.1.1.61" evidence="2"/>
<organism evidence="5 6">
    <name type="scientific">Okeanomitos corallinicola TIOX110</name>
    <dbReference type="NCBI Taxonomy" id="3133117"/>
    <lineage>
        <taxon>Bacteria</taxon>
        <taxon>Bacillati</taxon>
        <taxon>Cyanobacteriota</taxon>
        <taxon>Cyanophyceae</taxon>
        <taxon>Nostocales</taxon>
        <taxon>Aphanizomenonaceae</taxon>
        <taxon>Okeanomitos</taxon>
    </lineage>
</organism>
<dbReference type="Gene3D" id="3.40.50.180">
    <property type="entry name" value="Methylesterase CheB, C-terminal domain"/>
    <property type="match status" value="1"/>
</dbReference>
<dbReference type="PANTHER" id="PTHR42872">
    <property type="entry name" value="PROTEIN-GLUTAMATE METHYLESTERASE/PROTEIN-GLUTAMINE GLUTAMINASE"/>
    <property type="match status" value="1"/>
</dbReference>
<dbReference type="PANTHER" id="PTHR42872:SF6">
    <property type="entry name" value="PROTEIN-GLUTAMATE METHYLESTERASE_PROTEIN-GLUTAMINE GLUTAMINASE"/>
    <property type="match status" value="1"/>
</dbReference>
<evidence type="ECO:0000313" key="6">
    <source>
        <dbReference type="Proteomes" id="UP001483337"/>
    </source>
</evidence>
<reference evidence="5 6" key="1">
    <citation type="submission" date="2024-04" db="EMBL/GenBank/DDBJ databases">
        <title>Okeanomitos corallinicola gen. &amp; sp. nov. (Nostocales, Cyanobacteria), a new toxic marine heterocyst-forming cyanobacterium from a coral reef.</title>
        <authorList>
            <person name="Li H."/>
            <person name="Li R."/>
            <person name="Kang J."/>
            <person name="Hii K.S."/>
            <person name="Mohamed H.F."/>
            <person name="Xu X."/>
            <person name="Luo Z."/>
        </authorList>
    </citation>
    <scope>NUCLEOTIDE SEQUENCE [LARGE SCALE GENOMIC DNA]</scope>
    <source>
        <strain evidence="5 6">TIOX110</strain>
    </source>
</reference>
<evidence type="ECO:0000313" key="5">
    <source>
        <dbReference type="EMBL" id="WZB90127.1"/>
    </source>
</evidence>
<dbReference type="Proteomes" id="UP001483337">
    <property type="component" value="Chromosome"/>
</dbReference>
<evidence type="ECO:0000259" key="4">
    <source>
        <dbReference type="Pfam" id="PF01339"/>
    </source>
</evidence>
<keyword evidence="1" id="KW-0378">Hydrolase</keyword>
<protein>
    <recommendedName>
        <fullName evidence="2">protein-glutamate methylesterase</fullName>
        <ecNumber evidence="2">3.1.1.61</ecNumber>
    </recommendedName>
</protein>
<gene>
    <name evidence="5" type="ORF">WJM97_10755</name>
</gene>
<name>A0ABZ2UYX4_9CYAN</name>
<dbReference type="EMBL" id="CP150886">
    <property type="protein sequence ID" value="WZB90127.1"/>
    <property type="molecule type" value="Genomic_DNA"/>
</dbReference>
<dbReference type="InterPro" id="IPR035909">
    <property type="entry name" value="CheB_C"/>
</dbReference>
<dbReference type="SUPFAM" id="SSF52738">
    <property type="entry name" value="Methylesterase CheB, C-terminal domain"/>
    <property type="match status" value="1"/>
</dbReference>
<dbReference type="InterPro" id="IPR000673">
    <property type="entry name" value="Sig_transdc_resp-reg_Me-estase"/>
</dbReference>